<dbReference type="CDD" id="cd01647">
    <property type="entry name" value="RT_LTR"/>
    <property type="match status" value="1"/>
</dbReference>
<dbReference type="GO" id="GO:0004519">
    <property type="term" value="F:endonuclease activity"/>
    <property type="evidence" value="ECO:0007669"/>
    <property type="project" value="UniProtKB-KW"/>
</dbReference>
<evidence type="ECO:0000256" key="1">
    <source>
        <dbReference type="ARBA" id="ARBA00022670"/>
    </source>
</evidence>
<dbReference type="PANTHER" id="PTHR24559">
    <property type="entry name" value="TRANSPOSON TY3-I GAG-POL POLYPROTEIN"/>
    <property type="match status" value="1"/>
</dbReference>
<feature type="compositionally biased region" description="Acidic residues" evidence="8">
    <location>
        <begin position="11"/>
        <end position="23"/>
    </location>
</feature>
<evidence type="ECO:0000256" key="5">
    <source>
        <dbReference type="ARBA" id="ARBA00022759"/>
    </source>
</evidence>
<dbReference type="Proteomes" id="UP000265515">
    <property type="component" value="Unassembled WGS sequence"/>
</dbReference>
<evidence type="ECO:0000256" key="7">
    <source>
        <dbReference type="ARBA" id="ARBA00022918"/>
    </source>
</evidence>
<feature type="compositionally biased region" description="Polar residues" evidence="8">
    <location>
        <begin position="283"/>
        <end position="296"/>
    </location>
</feature>
<keyword evidence="11" id="KW-1185">Reference proteome</keyword>
<dbReference type="Gene3D" id="3.30.70.270">
    <property type="match status" value="1"/>
</dbReference>
<dbReference type="PROSITE" id="PS50878">
    <property type="entry name" value="RT_POL"/>
    <property type="match status" value="1"/>
</dbReference>
<dbReference type="OrthoDB" id="1702664at2759"/>
<dbReference type="Gene3D" id="3.10.10.10">
    <property type="entry name" value="HIV Type 1 Reverse Transcriptase, subunit A, domain 1"/>
    <property type="match status" value="1"/>
</dbReference>
<feature type="compositionally biased region" description="Basic and acidic residues" evidence="8">
    <location>
        <begin position="299"/>
        <end position="325"/>
    </location>
</feature>
<dbReference type="GO" id="GO:0006508">
    <property type="term" value="P:proteolysis"/>
    <property type="evidence" value="ECO:0007669"/>
    <property type="project" value="UniProtKB-KW"/>
</dbReference>
<dbReference type="AlphaFoldDB" id="A0A388MAC7"/>
<proteinExistence type="predicted"/>
<evidence type="ECO:0000256" key="2">
    <source>
        <dbReference type="ARBA" id="ARBA00022679"/>
    </source>
</evidence>
<feature type="compositionally biased region" description="Basic and acidic residues" evidence="8">
    <location>
        <begin position="356"/>
        <end position="376"/>
    </location>
</feature>
<dbReference type="InterPro" id="IPR000477">
    <property type="entry name" value="RT_dom"/>
</dbReference>
<organism evidence="10 11">
    <name type="scientific">Chara braunii</name>
    <name type="common">Braun's stonewort</name>
    <dbReference type="NCBI Taxonomy" id="69332"/>
    <lineage>
        <taxon>Eukaryota</taxon>
        <taxon>Viridiplantae</taxon>
        <taxon>Streptophyta</taxon>
        <taxon>Charophyceae</taxon>
        <taxon>Charales</taxon>
        <taxon>Characeae</taxon>
        <taxon>Chara</taxon>
    </lineage>
</organism>
<accession>A0A388MAC7</accession>
<dbReference type="GO" id="GO:0008233">
    <property type="term" value="F:peptidase activity"/>
    <property type="evidence" value="ECO:0007669"/>
    <property type="project" value="UniProtKB-KW"/>
</dbReference>
<dbReference type="InterPro" id="IPR043502">
    <property type="entry name" value="DNA/RNA_pol_sf"/>
</dbReference>
<dbReference type="Pfam" id="PF00078">
    <property type="entry name" value="RVT_1"/>
    <property type="match status" value="1"/>
</dbReference>
<comment type="caution">
    <text evidence="10">The sequence shown here is derived from an EMBL/GenBank/DDBJ whole genome shotgun (WGS) entry which is preliminary data.</text>
</comment>
<keyword evidence="1" id="KW-0645">Protease</keyword>
<feature type="region of interest" description="Disordered" evidence="8">
    <location>
        <begin position="275"/>
        <end position="325"/>
    </location>
</feature>
<evidence type="ECO:0000256" key="8">
    <source>
        <dbReference type="SAM" id="MobiDB-lite"/>
    </source>
</evidence>
<feature type="domain" description="Reverse transcriptase" evidence="9">
    <location>
        <begin position="1"/>
        <end position="195"/>
    </location>
</feature>
<dbReference type="EMBL" id="BFEA01000916">
    <property type="protein sequence ID" value="GBG91527.1"/>
    <property type="molecule type" value="Genomic_DNA"/>
</dbReference>
<keyword evidence="7" id="KW-0695">RNA-directed DNA polymerase</keyword>
<keyword evidence="4" id="KW-0540">Nuclease</keyword>
<keyword evidence="6" id="KW-0378">Hydrolase</keyword>
<protein>
    <recommendedName>
        <fullName evidence="9">Reverse transcriptase domain-containing protein</fullName>
    </recommendedName>
</protein>
<dbReference type="InterPro" id="IPR053134">
    <property type="entry name" value="RNA-dir_DNA_polymerase"/>
</dbReference>
<keyword evidence="5" id="KW-0255">Endonuclease</keyword>
<dbReference type="GO" id="GO:0003964">
    <property type="term" value="F:RNA-directed DNA polymerase activity"/>
    <property type="evidence" value="ECO:0007669"/>
    <property type="project" value="UniProtKB-KW"/>
</dbReference>
<name>A0A388MAC7_CHABU</name>
<evidence type="ECO:0000256" key="4">
    <source>
        <dbReference type="ARBA" id="ARBA00022722"/>
    </source>
</evidence>
<evidence type="ECO:0000256" key="6">
    <source>
        <dbReference type="ARBA" id="ARBA00022801"/>
    </source>
</evidence>
<dbReference type="Gramene" id="GBG91527">
    <property type="protein sequence ID" value="GBG91527"/>
    <property type="gene ID" value="CBR_g52561"/>
</dbReference>
<gene>
    <name evidence="10" type="ORF">CBR_g52561</name>
</gene>
<dbReference type="InterPro" id="IPR043128">
    <property type="entry name" value="Rev_trsase/Diguanyl_cyclase"/>
</dbReference>
<keyword evidence="3" id="KW-0548">Nucleotidyltransferase</keyword>
<dbReference type="PANTHER" id="PTHR24559:SF444">
    <property type="entry name" value="REVERSE TRANSCRIPTASE DOMAIN-CONTAINING PROTEIN"/>
    <property type="match status" value="1"/>
</dbReference>
<evidence type="ECO:0000313" key="11">
    <source>
        <dbReference type="Proteomes" id="UP000265515"/>
    </source>
</evidence>
<evidence type="ECO:0000256" key="3">
    <source>
        <dbReference type="ARBA" id="ARBA00022695"/>
    </source>
</evidence>
<feature type="region of interest" description="Disordered" evidence="8">
    <location>
        <begin position="1"/>
        <end position="59"/>
    </location>
</feature>
<evidence type="ECO:0000313" key="10">
    <source>
        <dbReference type="EMBL" id="GBG91527.1"/>
    </source>
</evidence>
<dbReference type="FunFam" id="3.10.10.10:FF:000007">
    <property type="entry name" value="Retrovirus-related Pol polyprotein from transposon 17.6-like Protein"/>
    <property type="match status" value="1"/>
</dbReference>
<keyword evidence="2" id="KW-0808">Transferase</keyword>
<evidence type="ECO:0000259" key="9">
    <source>
        <dbReference type="PROSITE" id="PS50878"/>
    </source>
</evidence>
<reference evidence="10 11" key="1">
    <citation type="journal article" date="2018" name="Cell">
        <title>The Chara Genome: Secondary Complexity and Implications for Plant Terrestrialization.</title>
        <authorList>
            <person name="Nishiyama T."/>
            <person name="Sakayama H."/>
            <person name="Vries J.D."/>
            <person name="Buschmann H."/>
            <person name="Saint-Marcoux D."/>
            <person name="Ullrich K.K."/>
            <person name="Haas F.B."/>
            <person name="Vanderstraeten L."/>
            <person name="Becker D."/>
            <person name="Lang D."/>
            <person name="Vosolsobe S."/>
            <person name="Rombauts S."/>
            <person name="Wilhelmsson P.K.I."/>
            <person name="Janitza P."/>
            <person name="Kern R."/>
            <person name="Heyl A."/>
            <person name="Rumpler F."/>
            <person name="Villalobos L.I.A.C."/>
            <person name="Clay J.M."/>
            <person name="Skokan R."/>
            <person name="Toyoda A."/>
            <person name="Suzuki Y."/>
            <person name="Kagoshima H."/>
            <person name="Schijlen E."/>
            <person name="Tajeshwar N."/>
            <person name="Catarino B."/>
            <person name="Hetherington A.J."/>
            <person name="Saltykova A."/>
            <person name="Bonnot C."/>
            <person name="Breuninger H."/>
            <person name="Symeonidi A."/>
            <person name="Radhakrishnan G.V."/>
            <person name="Van Nieuwerburgh F."/>
            <person name="Deforce D."/>
            <person name="Chang C."/>
            <person name="Karol K.G."/>
            <person name="Hedrich R."/>
            <person name="Ulvskov P."/>
            <person name="Glockner G."/>
            <person name="Delwiche C.F."/>
            <person name="Petrasek J."/>
            <person name="Van de Peer Y."/>
            <person name="Friml J."/>
            <person name="Beilby M."/>
            <person name="Dolan L."/>
            <person name="Kohara Y."/>
            <person name="Sugano S."/>
            <person name="Fujiyama A."/>
            <person name="Delaux P.-M."/>
            <person name="Quint M."/>
            <person name="TheiBen G."/>
            <person name="Hagemann M."/>
            <person name="Harholt J."/>
            <person name="Dunand C."/>
            <person name="Zachgo S."/>
            <person name="Langdale J."/>
            <person name="Maumus F."/>
            <person name="Straeten D.V.D."/>
            <person name="Gould S.B."/>
            <person name="Rensing S.A."/>
        </authorList>
    </citation>
    <scope>NUCLEOTIDE SEQUENCE [LARGE SCALE GENOMIC DNA]</scope>
    <source>
        <strain evidence="10 11">S276</strain>
    </source>
</reference>
<feature type="region of interest" description="Disordered" evidence="8">
    <location>
        <begin position="353"/>
        <end position="376"/>
    </location>
</feature>
<dbReference type="SUPFAM" id="SSF56672">
    <property type="entry name" value="DNA/RNA polymerases"/>
    <property type="match status" value="1"/>
</dbReference>
<sequence length="376" mass="42259">MFIDHDGQTTEIDDFSDLGEETEHDGANGTSDGGVVTPIKEKARGTGKKKVVRSMGKGDQGTPAWVKHGLEYEGCTVFSKLDLKSGYHQIEMAEEDVYKTAFKTRYGTYEFLVMPFGLCNGPGTFQTEMHRISKPYLDKFMVVYLDDILVFSRTAREHAEHLALVLQSLRDSQYKINREKSSFGVPAVIYLGHVISGDGLAPEAAKIAVIQDELVHEGDVLEIFEVEDLFHGDGPALYDEVDDLHHVLPHEEERDLRQDWFSLRCDSRIPHKYDTRAKRKAMRNNNTTQYDTNVTSKVGAEHSERSKKSRNDERSVNLGSEHPRDDHYVLGEVECRCSQANTLNDAENMVVEGGGDDCRVDGDGSQREQQVEKAIG</sequence>